<evidence type="ECO:0000256" key="5">
    <source>
        <dbReference type="ARBA" id="ARBA00023136"/>
    </source>
</evidence>
<dbReference type="EMBL" id="ATHI01000003">
    <property type="protein sequence ID" value="EPR35665.1"/>
    <property type="molecule type" value="Genomic_DNA"/>
</dbReference>
<dbReference type="PATRIC" id="fig|1121439.3.peg.391"/>
<feature type="transmembrane region" description="Helical" evidence="6">
    <location>
        <begin position="95"/>
        <end position="115"/>
    </location>
</feature>
<dbReference type="InterPro" id="IPR017927">
    <property type="entry name" value="FAD-bd_FR_type"/>
</dbReference>
<feature type="domain" description="FAD-binding FR-type" evidence="7">
    <location>
        <begin position="221"/>
        <end position="328"/>
    </location>
</feature>
<dbReference type="AlphaFoldDB" id="S7TGC1"/>
<evidence type="ECO:0000256" key="2">
    <source>
        <dbReference type="ARBA" id="ARBA00022692"/>
    </source>
</evidence>
<evidence type="ECO:0000313" key="9">
    <source>
        <dbReference type="Proteomes" id="UP000014975"/>
    </source>
</evidence>
<dbReference type="Gene3D" id="3.40.50.80">
    <property type="entry name" value="Nucleotide-binding domain of ferredoxin-NADP reductase (FNR) module"/>
    <property type="match status" value="1"/>
</dbReference>
<evidence type="ECO:0000256" key="1">
    <source>
        <dbReference type="ARBA" id="ARBA00004141"/>
    </source>
</evidence>
<keyword evidence="9" id="KW-1185">Reference proteome</keyword>
<dbReference type="InterPro" id="IPR001433">
    <property type="entry name" value="OxRdtase_FAD/NAD-bd"/>
</dbReference>
<dbReference type="InterPro" id="IPR039261">
    <property type="entry name" value="FNR_nucleotide-bd"/>
</dbReference>
<dbReference type="PROSITE" id="PS51384">
    <property type="entry name" value="FAD_FR"/>
    <property type="match status" value="1"/>
</dbReference>
<keyword evidence="4" id="KW-0560">Oxidoreductase</keyword>
<dbReference type="Pfam" id="PF00175">
    <property type="entry name" value="NAD_binding_1"/>
    <property type="match status" value="1"/>
</dbReference>
<dbReference type="Gene3D" id="2.40.30.10">
    <property type="entry name" value="Translation factors"/>
    <property type="match status" value="1"/>
</dbReference>
<evidence type="ECO:0000313" key="8">
    <source>
        <dbReference type="EMBL" id="EPR35665.1"/>
    </source>
</evidence>
<evidence type="ECO:0000259" key="7">
    <source>
        <dbReference type="PROSITE" id="PS51384"/>
    </source>
</evidence>
<name>S7TGC1_9BACT</name>
<evidence type="ECO:0000256" key="6">
    <source>
        <dbReference type="SAM" id="Phobius"/>
    </source>
</evidence>
<comment type="subcellular location">
    <subcellularLocation>
        <location evidence="1">Membrane</location>
        <topology evidence="1">Multi-pass membrane protein</topology>
    </subcellularLocation>
</comment>
<keyword evidence="5 6" id="KW-0472">Membrane</keyword>
<dbReference type="eggNOG" id="COG1018">
    <property type="taxonomic scope" value="Bacteria"/>
</dbReference>
<sequence>MERIEHPTPARRRVLARIWLLAFCGMLAVANLAFVFTRLDRLASPTLIDATGDLGNFFAFNGLVLLTATMLMGSRNPWIEGVFGLDKLMLWHRTLGILTVLFFCGHTGFRSWSISMQRGRTYDLSLLYSLELAEWDVVMGRVALFLMIAAATLALLGNRRQILRYKAWKRPHLLLYAAALLGFAHGMLHGDDLPTAPFFWQWALLLGLVLADALRRLRYVLRRDPERVWSVEAVRAETRDTTTLFLRHDGGCPHFAARRPGQFAVVRLPRVPHLDEPHPFTLSGAAATEPNRLALTVKVAGDFTEEFVRVMPGTQVLCEGPYGVFCSDVLEQERLVFIAGGVGATPFLSVLRTFAVTGRAVPTLFVWSNKRRRDVFAADELADLCARLPLRVVHFLSRETPESLAEIPQTPGVTHLPGRVDADRLASLCDGCESFHLCGPEAFQESVLRCLEERLDVPRRRVSRELFFW</sequence>
<dbReference type="PRINTS" id="PR00410">
    <property type="entry name" value="PHEHYDRXLASE"/>
</dbReference>
<feature type="transmembrane region" description="Helical" evidence="6">
    <location>
        <begin position="173"/>
        <end position="190"/>
    </location>
</feature>
<evidence type="ECO:0000256" key="4">
    <source>
        <dbReference type="ARBA" id="ARBA00023002"/>
    </source>
</evidence>
<dbReference type="SUPFAM" id="SSF63380">
    <property type="entry name" value="Riboflavin synthase domain-like"/>
    <property type="match status" value="1"/>
</dbReference>
<proteinExistence type="predicted"/>
<feature type="transmembrane region" description="Helical" evidence="6">
    <location>
        <begin position="196"/>
        <end position="214"/>
    </location>
</feature>
<dbReference type="InterPro" id="IPR050369">
    <property type="entry name" value="RBOH/FRE"/>
</dbReference>
<keyword evidence="3 6" id="KW-1133">Transmembrane helix</keyword>
<dbReference type="Pfam" id="PF08022">
    <property type="entry name" value="FAD_binding_8"/>
    <property type="match status" value="1"/>
</dbReference>
<dbReference type="Proteomes" id="UP000014975">
    <property type="component" value="Unassembled WGS sequence"/>
</dbReference>
<gene>
    <name evidence="8" type="ORF">dsat_2006</name>
</gene>
<dbReference type="GO" id="GO:0005886">
    <property type="term" value="C:plasma membrane"/>
    <property type="evidence" value="ECO:0007669"/>
    <property type="project" value="TreeGrafter"/>
</dbReference>
<dbReference type="InterPro" id="IPR013112">
    <property type="entry name" value="FAD-bd_8"/>
</dbReference>
<keyword evidence="2 6" id="KW-0812">Transmembrane</keyword>
<dbReference type="PANTHER" id="PTHR11972">
    <property type="entry name" value="NADPH OXIDASE"/>
    <property type="match status" value="1"/>
</dbReference>
<feature type="transmembrane region" description="Helical" evidence="6">
    <location>
        <begin position="57"/>
        <end position="74"/>
    </location>
</feature>
<dbReference type="InterPro" id="IPR017938">
    <property type="entry name" value="Riboflavin_synthase-like_b-brl"/>
</dbReference>
<reference evidence="8 9" key="1">
    <citation type="journal article" date="2013" name="Genome Announc.">
        <title>Draft genome sequences for three mercury-methylating, sulfate-reducing bacteria.</title>
        <authorList>
            <person name="Brown S.D."/>
            <person name="Hurt R.A.Jr."/>
            <person name="Gilmour C.C."/>
            <person name="Elias D.A."/>
        </authorList>
    </citation>
    <scope>NUCLEOTIDE SEQUENCE [LARGE SCALE GENOMIC DNA]</scope>
    <source>
        <strain evidence="8 9">DSM 16529</strain>
    </source>
</reference>
<feature type="transmembrane region" description="Helical" evidence="6">
    <location>
        <begin position="135"/>
        <end position="157"/>
    </location>
</feature>
<dbReference type="GO" id="GO:0016491">
    <property type="term" value="F:oxidoreductase activity"/>
    <property type="evidence" value="ECO:0007669"/>
    <property type="project" value="UniProtKB-KW"/>
</dbReference>
<dbReference type="InterPro" id="IPR013130">
    <property type="entry name" value="Fe3_Rdtase_TM_dom"/>
</dbReference>
<accession>S7TGC1</accession>
<evidence type="ECO:0000256" key="3">
    <source>
        <dbReference type="ARBA" id="ARBA00022989"/>
    </source>
</evidence>
<dbReference type="Pfam" id="PF01794">
    <property type="entry name" value="Ferric_reduct"/>
    <property type="match status" value="1"/>
</dbReference>
<protein>
    <submittedName>
        <fullName evidence="8">Ferric reductase domain protein transmembrane component domain-containing protein</fullName>
    </submittedName>
</protein>
<dbReference type="STRING" id="1121439.dsat_2006"/>
<organism evidence="8 9">
    <name type="scientific">Alkalidesulfovibrio alkalitolerans DSM 16529</name>
    <dbReference type="NCBI Taxonomy" id="1121439"/>
    <lineage>
        <taxon>Bacteria</taxon>
        <taxon>Pseudomonadati</taxon>
        <taxon>Thermodesulfobacteriota</taxon>
        <taxon>Desulfovibrionia</taxon>
        <taxon>Desulfovibrionales</taxon>
        <taxon>Desulfovibrionaceae</taxon>
        <taxon>Alkalidesulfovibrio</taxon>
    </lineage>
</organism>
<dbReference type="SUPFAM" id="SSF52343">
    <property type="entry name" value="Ferredoxin reductase-like, C-terminal NADP-linked domain"/>
    <property type="match status" value="1"/>
</dbReference>
<comment type="caution">
    <text evidence="8">The sequence shown here is derived from an EMBL/GenBank/DDBJ whole genome shotgun (WGS) entry which is preliminary data.</text>
</comment>
<feature type="transmembrane region" description="Helical" evidence="6">
    <location>
        <begin position="18"/>
        <end position="37"/>
    </location>
</feature>